<dbReference type="PANTHER" id="PTHR36071:SF1">
    <property type="entry name" value="DNA DOUBLE-STRAND BREAK REPAIR PROTEIN"/>
    <property type="match status" value="1"/>
</dbReference>
<keyword evidence="3" id="KW-1185">Reference proteome</keyword>
<dbReference type="PANTHER" id="PTHR36071">
    <property type="entry name" value="DNA DOUBLE-STRAND BREAK REPAIR PROTEIN"/>
    <property type="match status" value="1"/>
</dbReference>
<sequence length="699" mass="79785">MESKLTFYQTDCETILSHLKHQDYHLQLKRRWLMGFPMSKSEKKKLLRYKSLPESFLREDDIFYDTVKKNVEEAFGVNNGEREDKLIQETKQLFERTNLKEILLSCLDALTNKGLFLLAMLLTRGSINFEKTRPKMKKVIKESIPGVSGVQNHKVQIEIFTQLCQLLKDQRNVRDDCLTHMFPTFHSHHISAIKILNRLEELSTETLLAMRRKLRGDPAGTPRLRQTRHGLSRDKLIYKLRRTSEKMLSELIRGHGLQVPLSKALAVAGLSLKLTPGYSDFYISDFDQFSPEIKSLQNEITKAIWLLKCKTKVRIQELKTLQLLLDPNANVPNACLRTAMKKMLTEYLFECSDLDTIPKSLLDALAVINRSSRSMPSGFLKDEIDEEVDCILSLSAQMKQVVWDLLPDHELEEDFSDVYMEELEESDDDDDGGGDNYDHHDTDDAVASGEDDDGQHLESRNILSSSRSYSIHLDNLEESCGEYVPEDFKPSFSNFEGIHDPTHFQERSNIDGTPNVNATQIKVEDMEKYGTSRINGNCFSSYCPSTERLDSKNESEQSGTVDLGDPLLSSSFCSEGGKFMSNGHSASTNLYLGIQEVCDEASMVAYNLIGCMMEKFAEEEGLDLDWSTSKYLRGDNSNQENPEEMQNTSESVIVRAVEELVPSLPKSDVVKKMDHIVIYWRFLLKCVPGIYIAWHHLND</sequence>
<gene>
    <name evidence="2" type="ORF">RCOM_1203540</name>
</gene>
<name>B9SWD0_RICCO</name>
<dbReference type="FunCoup" id="B9SWD0">
    <property type="interactions" value="894"/>
</dbReference>
<dbReference type="EMBL" id="EQ974197">
    <property type="protein sequence ID" value="EEF32066.1"/>
    <property type="molecule type" value="Genomic_DNA"/>
</dbReference>
<dbReference type="STRING" id="3988.B9SWD0"/>
<evidence type="ECO:0000256" key="1">
    <source>
        <dbReference type="SAM" id="MobiDB-lite"/>
    </source>
</evidence>
<evidence type="ECO:0000313" key="3">
    <source>
        <dbReference type="Proteomes" id="UP000008311"/>
    </source>
</evidence>
<dbReference type="InParanoid" id="B9SWD0"/>
<dbReference type="eggNOG" id="ENOG502R4EM">
    <property type="taxonomic scope" value="Eukaryota"/>
</dbReference>
<protein>
    <submittedName>
        <fullName evidence="2">Uncharacterized protein</fullName>
    </submittedName>
</protein>
<evidence type="ECO:0000313" key="2">
    <source>
        <dbReference type="EMBL" id="EEF32066.1"/>
    </source>
</evidence>
<organism evidence="2 3">
    <name type="scientific">Ricinus communis</name>
    <name type="common">Castor bean</name>
    <dbReference type="NCBI Taxonomy" id="3988"/>
    <lineage>
        <taxon>Eukaryota</taxon>
        <taxon>Viridiplantae</taxon>
        <taxon>Streptophyta</taxon>
        <taxon>Embryophyta</taxon>
        <taxon>Tracheophyta</taxon>
        <taxon>Spermatophyta</taxon>
        <taxon>Magnoliopsida</taxon>
        <taxon>eudicotyledons</taxon>
        <taxon>Gunneridae</taxon>
        <taxon>Pentapetalae</taxon>
        <taxon>rosids</taxon>
        <taxon>fabids</taxon>
        <taxon>Malpighiales</taxon>
        <taxon>Euphorbiaceae</taxon>
        <taxon>Acalyphoideae</taxon>
        <taxon>Acalypheae</taxon>
        <taxon>Ricinus</taxon>
    </lineage>
</organism>
<proteinExistence type="predicted"/>
<dbReference type="AlphaFoldDB" id="B9SWD0"/>
<feature type="region of interest" description="Disordered" evidence="1">
    <location>
        <begin position="423"/>
        <end position="456"/>
    </location>
</feature>
<dbReference type="Proteomes" id="UP000008311">
    <property type="component" value="Unassembled WGS sequence"/>
</dbReference>
<feature type="compositionally biased region" description="Acidic residues" evidence="1">
    <location>
        <begin position="423"/>
        <end position="433"/>
    </location>
</feature>
<accession>B9SWD0</accession>
<reference evidence="3" key="1">
    <citation type="journal article" date="2010" name="Nat. Biotechnol.">
        <title>Draft genome sequence of the oilseed species Ricinus communis.</title>
        <authorList>
            <person name="Chan A.P."/>
            <person name="Crabtree J."/>
            <person name="Zhao Q."/>
            <person name="Lorenzi H."/>
            <person name="Orvis J."/>
            <person name="Puiu D."/>
            <person name="Melake-Berhan A."/>
            <person name="Jones K.M."/>
            <person name="Redman J."/>
            <person name="Chen G."/>
            <person name="Cahoon E.B."/>
            <person name="Gedil M."/>
            <person name="Stanke M."/>
            <person name="Haas B.J."/>
            <person name="Wortman J.R."/>
            <person name="Fraser-Liggett C.M."/>
            <person name="Ravel J."/>
            <person name="Rabinowicz P.D."/>
        </authorList>
    </citation>
    <scope>NUCLEOTIDE SEQUENCE [LARGE SCALE GENOMIC DNA]</scope>
    <source>
        <strain evidence="3">cv. Hale</strain>
    </source>
</reference>